<evidence type="ECO:0000259" key="10">
    <source>
        <dbReference type="Pfam" id="PF12705"/>
    </source>
</evidence>
<dbReference type="GO" id="GO:0006281">
    <property type="term" value="P:DNA repair"/>
    <property type="evidence" value="ECO:0007669"/>
    <property type="project" value="UniProtKB-KW"/>
</dbReference>
<keyword evidence="9" id="KW-0234">DNA repair</keyword>
<comment type="caution">
    <text evidence="12">The sequence shown here is derived from an EMBL/GenBank/DDBJ whole genome shotgun (WGS) entry which is preliminary data.</text>
</comment>
<dbReference type="NCBIfam" id="TIGR02774">
    <property type="entry name" value="rexB_recomb"/>
    <property type="match status" value="1"/>
</dbReference>
<dbReference type="RefSeq" id="WP_096818891.1">
    <property type="nucleotide sequence ID" value="NZ_JXJU01000011.1"/>
</dbReference>
<keyword evidence="2" id="KW-0547">Nucleotide-binding</keyword>
<dbReference type="Pfam" id="PF21445">
    <property type="entry name" value="ADDB_N"/>
    <property type="match status" value="1"/>
</dbReference>
<name>A0A2A5RJ26_9LACT</name>
<gene>
    <name evidence="12" type="ORF">RT41_GL000475</name>
</gene>
<keyword evidence="5 12" id="KW-0347">Helicase</keyword>
<evidence type="ECO:0000256" key="9">
    <source>
        <dbReference type="ARBA" id="ARBA00023204"/>
    </source>
</evidence>
<dbReference type="Pfam" id="PF12705">
    <property type="entry name" value="PDDEXK_1"/>
    <property type="match status" value="1"/>
</dbReference>
<dbReference type="GO" id="GO:0004527">
    <property type="term" value="F:exonuclease activity"/>
    <property type="evidence" value="ECO:0007669"/>
    <property type="project" value="UniProtKB-KW"/>
</dbReference>
<dbReference type="SUPFAM" id="SSF52540">
    <property type="entry name" value="P-loop containing nucleoside triphosphate hydrolases"/>
    <property type="match status" value="1"/>
</dbReference>
<keyword evidence="13" id="KW-1185">Reference proteome</keyword>
<dbReference type="Gene3D" id="3.40.50.300">
    <property type="entry name" value="P-loop containing nucleotide triphosphate hydrolases"/>
    <property type="match status" value="3"/>
</dbReference>
<dbReference type="AlphaFoldDB" id="A0A2A5RJ26"/>
<dbReference type="SUPFAM" id="SSF52980">
    <property type="entry name" value="Restriction endonuclease-like"/>
    <property type="match status" value="1"/>
</dbReference>
<dbReference type="InterPro" id="IPR011604">
    <property type="entry name" value="PDDEXK-like_dom_sf"/>
</dbReference>
<evidence type="ECO:0000256" key="7">
    <source>
        <dbReference type="ARBA" id="ARBA00022840"/>
    </source>
</evidence>
<sequence>MEILYTDITQDLTASLLEIAEQEVAKKKKVYYIVPSSMSFEKEKEILERINNGADAAVFDLIVTRFKQIPYYFDKKEILRDQIELSPAGMTMLFRKVLKSFKKDEIPLYFGLQNASSFFDLLVNLRNELEKSNLVIDDLPDNEKNRELKLIFNQFEEELALHFANFSDFNEFIERGIAHEFDSDLENTVFIVDGYSRFSAEEEKFISCFNSKVERFIIGTFAEQTNIQDEDSVYANALEMMNRFSSKYAAKRNQLDKKGVNKVYNKLTELVKQDQSYVLSDNPIVITDSEKDTFEIWEAVNQTAEIEGLAKEIRRKISEGARFKEFTILLGDPQQYEISMKEIFELYEIPFFFAAEEKMSHHPLIVFMESLYAIKSNNYRPDDVVNLIKCQLYFQSEISQNQIDHFEYFVHQNKIQGKKKFNSPFEETEDAKFLEIENLRQRLLGENSPLDDFLSNNHAVSGKTWVTKFQKFMEDGRIIDELNQLYQDSEMSNDHQMASKHEQVWALFMSVLKEFLGVFADTKMKIVDFLDIILAGLKNANYRQIPANVDVVNIKDYELVGPRTNKYVYAIGLSQTNFPRNKINSTLLSDDERAEINQTSSDNQYIEQLNVVNYQKATSTVLSLMNAATEKLVLSVPKIVDNVQDDISPIIQLLINHSEPEIKRVIRPSNAEESIEHIGNARAVIATIGKIEREINENNTENQPNKVFWSSIFRLLTKNNHDFQRLLIDLDQDIEPVNLSAATIAQLYNKNIYASVSAFERFYNCEFQYFIENTLKLEIFEDIDINSKVVGNFFHKVFETLLAQPQLNSDNFDATLKAVITDINSEYGRYIKRDATSRFKWQNLEEIILQTAMMIKRNVVSPRLHTKMTESSFGMDSSVLGDFVVDDIHLRGRIDRIDEIENHSLGAIDYKSSLHQFKLQDAYDGTSLQFLTYLDVLNNAFSDQNIWGALYLQFQNNTIDLSKIAQLSDVSKLLDKTMNYNGLILSESLPEIKKIDEITVSSTNIYDNDEFNALLKINEQHFKKAGKRLRQGKISINPVMKRSEGINASGNVKGCSFCPLKSICRFEANVHMNEYAREIGLKTSAEIKSELKEQ</sequence>
<evidence type="ECO:0000313" key="13">
    <source>
        <dbReference type="Proteomes" id="UP000218181"/>
    </source>
</evidence>
<evidence type="ECO:0000256" key="6">
    <source>
        <dbReference type="ARBA" id="ARBA00022839"/>
    </source>
</evidence>
<reference evidence="12 13" key="1">
    <citation type="submission" date="2014-12" db="EMBL/GenBank/DDBJ databases">
        <title>Draft genome sequences of 10 type strains of Lactococcus.</title>
        <authorList>
            <person name="Sun Z."/>
            <person name="Zhong Z."/>
            <person name="Liu W."/>
            <person name="Zhang W."/>
            <person name="Zhang H."/>
        </authorList>
    </citation>
    <scope>NUCLEOTIDE SEQUENCE [LARGE SCALE GENOMIC DNA]</scope>
    <source>
        <strain evidence="12 13">JCM 16395</strain>
    </source>
</reference>
<accession>A0A2A5RJ26</accession>
<evidence type="ECO:0000256" key="4">
    <source>
        <dbReference type="ARBA" id="ARBA00022801"/>
    </source>
</evidence>
<dbReference type="EMBL" id="JXJU01000011">
    <property type="protein sequence ID" value="PCR99174.1"/>
    <property type="molecule type" value="Genomic_DNA"/>
</dbReference>
<keyword evidence="7" id="KW-0067">ATP-binding</keyword>
<dbReference type="InterPro" id="IPR014141">
    <property type="entry name" value="DNA_helicase_suRexB"/>
</dbReference>
<dbReference type="InterPro" id="IPR049035">
    <property type="entry name" value="ADDB_N"/>
</dbReference>
<dbReference type="InterPro" id="IPR038726">
    <property type="entry name" value="PDDEXK_AddAB-type"/>
</dbReference>
<dbReference type="OrthoDB" id="9758506at2"/>
<evidence type="ECO:0000259" key="11">
    <source>
        <dbReference type="Pfam" id="PF21445"/>
    </source>
</evidence>
<dbReference type="Gene3D" id="3.90.320.10">
    <property type="match status" value="1"/>
</dbReference>
<dbReference type="Proteomes" id="UP000218181">
    <property type="component" value="Unassembled WGS sequence"/>
</dbReference>
<proteinExistence type="predicted"/>
<evidence type="ECO:0000256" key="3">
    <source>
        <dbReference type="ARBA" id="ARBA00022763"/>
    </source>
</evidence>
<keyword evidence="6" id="KW-0269">Exonuclease</keyword>
<dbReference type="InterPro" id="IPR027417">
    <property type="entry name" value="P-loop_NTPase"/>
</dbReference>
<evidence type="ECO:0000256" key="2">
    <source>
        <dbReference type="ARBA" id="ARBA00022741"/>
    </source>
</evidence>
<feature type="domain" description="PD-(D/E)XK endonuclease-like" evidence="10">
    <location>
        <begin position="754"/>
        <end position="1065"/>
    </location>
</feature>
<dbReference type="GO" id="GO:0016817">
    <property type="term" value="F:hydrolase activity, acting on acid anhydrides"/>
    <property type="evidence" value="ECO:0007669"/>
    <property type="project" value="InterPro"/>
</dbReference>
<dbReference type="InterPro" id="IPR011335">
    <property type="entry name" value="Restrct_endonuc-II-like"/>
</dbReference>
<feature type="domain" description="ATP-dependent helicase/deoxyribonuclease subunit B N-terminal" evidence="11">
    <location>
        <begin position="18"/>
        <end position="258"/>
    </location>
</feature>
<dbReference type="GO" id="GO:0006310">
    <property type="term" value="P:DNA recombination"/>
    <property type="evidence" value="ECO:0007669"/>
    <property type="project" value="TreeGrafter"/>
</dbReference>
<evidence type="ECO:0000256" key="8">
    <source>
        <dbReference type="ARBA" id="ARBA00023125"/>
    </source>
</evidence>
<keyword evidence="4" id="KW-0378">Hydrolase</keyword>
<evidence type="ECO:0000256" key="1">
    <source>
        <dbReference type="ARBA" id="ARBA00022722"/>
    </source>
</evidence>
<keyword evidence="8" id="KW-0238">DNA-binding</keyword>
<dbReference type="STRING" id="1291764.GCA_001311235_02478"/>
<evidence type="ECO:0000256" key="5">
    <source>
        <dbReference type="ARBA" id="ARBA00022806"/>
    </source>
</evidence>
<dbReference type="PANTHER" id="PTHR30591">
    <property type="entry name" value="RECBCD ENZYME SUBUNIT RECC"/>
    <property type="match status" value="1"/>
</dbReference>
<protein>
    <submittedName>
        <fullName evidence="12">ATP-dependent helicase</fullName>
    </submittedName>
</protein>
<dbReference type="PANTHER" id="PTHR30591:SF1">
    <property type="entry name" value="RECBCD ENZYME SUBUNIT RECC"/>
    <property type="match status" value="1"/>
</dbReference>
<keyword evidence="1" id="KW-0540">Nuclease</keyword>
<organism evidence="12 13">
    <name type="scientific">Lactococcus fujiensis JCM 16395</name>
    <dbReference type="NCBI Taxonomy" id="1291764"/>
    <lineage>
        <taxon>Bacteria</taxon>
        <taxon>Bacillati</taxon>
        <taxon>Bacillota</taxon>
        <taxon>Bacilli</taxon>
        <taxon>Lactobacillales</taxon>
        <taxon>Streptococcaceae</taxon>
        <taxon>Lactococcus</taxon>
    </lineage>
</organism>
<dbReference type="GO" id="GO:0005524">
    <property type="term" value="F:ATP binding"/>
    <property type="evidence" value="ECO:0007669"/>
    <property type="project" value="UniProtKB-KW"/>
</dbReference>
<evidence type="ECO:0000313" key="12">
    <source>
        <dbReference type="EMBL" id="PCR99174.1"/>
    </source>
</evidence>
<keyword evidence="3" id="KW-0227">DNA damage</keyword>
<dbReference type="GO" id="GO:0004386">
    <property type="term" value="F:helicase activity"/>
    <property type="evidence" value="ECO:0007669"/>
    <property type="project" value="UniProtKB-KW"/>
</dbReference>
<dbReference type="GO" id="GO:0003677">
    <property type="term" value="F:DNA binding"/>
    <property type="evidence" value="ECO:0007669"/>
    <property type="project" value="UniProtKB-KW"/>
</dbReference>